<evidence type="ECO:0000313" key="7">
    <source>
        <dbReference type="Proteomes" id="UP000027730"/>
    </source>
</evidence>
<feature type="domain" description="EF-hand" evidence="5">
    <location>
        <begin position="53"/>
        <end position="88"/>
    </location>
</feature>
<organism evidence="6 7">
    <name type="scientific">Aureobasidium namibiae CBS 147.97</name>
    <dbReference type="NCBI Taxonomy" id="1043004"/>
    <lineage>
        <taxon>Eukaryota</taxon>
        <taxon>Fungi</taxon>
        <taxon>Dikarya</taxon>
        <taxon>Ascomycota</taxon>
        <taxon>Pezizomycotina</taxon>
        <taxon>Dothideomycetes</taxon>
        <taxon>Dothideomycetidae</taxon>
        <taxon>Dothideales</taxon>
        <taxon>Saccotheciaceae</taxon>
        <taxon>Aureobasidium</taxon>
    </lineage>
</organism>
<dbReference type="PROSITE" id="PS50222">
    <property type="entry name" value="EF_HAND_2"/>
    <property type="match status" value="4"/>
</dbReference>
<dbReference type="InterPro" id="IPR002048">
    <property type="entry name" value="EF_hand_dom"/>
</dbReference>
<dbReference type="GO" id="GO:0016460">
    <property type="term" value="C:myosin II complex"/>
    <property type="evidence" value="ECO:0007669"/>
    <property type="project" value="TreeGrafter"/>
</dbReference>
<feature type="domain" description="EF-hand" evidence="5">
    <location>
        <begin position="17"/>
        <end position="52"/>
    </location>
</feature>
<dbReference type="STRING" id="1043004.A0A074WWQ1"/>
<keyword evidence="3" id="KW-0677">Repeat</keyword>
<feature type="domain" description="EF-hand" evidence="5">
    <location>
        <begin position="126"/>
        <end position="157"/>
    </location>
</feature>
<dbReference type="InterPro" id="IPR050230">
    <property type="entry name" value="CALM/Myosin/TropC-like"/>
</dbReference>
<dbReference type="EMBL" id="KL584702">
    <property type="protein sequence ID" value="KEQ77625.1"/>
    <property type="molecule type" value="Genomic_DNA"/>
</dbReference>
<evidence type="ECO:0000313" key="6">
    <source>
        <dbReference type="EMBL" id="KEQ77625.1"/>
    </source>
</evidence>
<name>A0A074WWQ1_9PEZI</name>
<dbReference type="PANTHER" id="PTHR23048:SF0">
    <property type="entry name" value="CALMODULIN LIKE 3"/>
    <property type="match status" value="1"/>
</dbReference>
<dbReference type="InterPro" id="IPR003299">
    <property type="entry name" value="Calflagin-bd"/>
</dbReference>
<dbReference type="HOGENOM" id="CLU_061288_2_0_1"/>
<dbReference type="OrthoDB" id="26525at2759"/>
<dbReference type="GeneID" id="25408446"/>
<dbReference type="SUPFAM" id="SSF47473">
    <property type="entry name" value="EF-hand"/>
    <property type="match status" value="1"/>
</dbReference>
<proteinExistence type="predicted"/>
<dbReference type="InterPro" id="IPR011992">
    <property type="entry name" value="EF-hand-dom_pair"/>
</dbReference>
<dbReference type="Proteomes" id="UP000027730">
    <property type="component" value="Unassembled WGS sequence"/>
</dbReference>
<dbReference type="RefSeq" id="XP_013431669.1">
    <property type="nucleotide sequence ID" value="XM_013576215.1"/>
</dbReference>
<evidence type="ECO:0000256" key="1">
    <source>
        <dbReference type="ARBA" id="ARBA00020786"/>
    </source>
</evidence>
<reference evidence="6 7" key="1">
    <citation type="journal article" date="2014" name="BMC Genomics">
        <title>Genome sequencing of four Aureobasidium pullulans varieties: biotechnological potential, stress tolerance, and description of new species.</title>
        <authorList>
            <person name="Gostin Ar C."/>
            <person name="Ohm R.A."/>
            <person name="Kogej T."/>
            <person name="Sonjak S."/>
            <person name="Turk M."/>
            <person name="Zajc J."/>
            <person name="Zalar P."/>
            <person name="Grube M."/>
            <person name="Sun H."/>
            <person name="Han J."/>
            <person name="Sharma A."/>
            <person name="Chiniquy J."/>
            <person name="Ngan C.Y."/>
            <person name="Lipzen A."/>
            <person name="Barry K."/>
            <person name="Grigoriev I.V."/>
            <person name="Gunde-Cimerman N."/>
        </authorList>
    </citation>
    <scope>NUCLEOTIDE SEQUENCE [LARGE SCALE GENOMIC DNA]</scope>
    <source>
        <strain evidence="6 7">CBS 147.97</strain>
    </source>
</reference>
<keyword evidence="2" id="KW-0479">Metal-binding</keyword>
<evidence type="ECO:0000256" key="4">
    <source>
        <dbReference type="ARBA" id="ARBA00022837"/>
    </source>
</evidence>
<evidence type="ECO:0000256" key="3">
    <source>
        <dbReference type="ARBA" id="ARBA00022737"/>
    </source>
</evidence>
<protein>
    <recommendedName>
        <fullName evidence="1">Calmodulin</fullName>
    </recommendedName>
</protein>
<evidence type="ECO:0000259" key="5">
    <source>
        <dbReference type="PROSITE" id="PS50222"/>
    </source>
</evidence>
<accession>A0A074WWQ1</accession>
<gene>
    <name evidence="6" type="ORF">M436DRAFT_35400</name>
</gene>
<dbReference type="SMART" id="SM00054">
    <property type="entry name" value="EFh"/>
    <property type="match status" value="4"/>
</dbReference>
<keyword evidence="7" id="KW-1185">Reference proteome</keyword>
<feature type="domain" description="EF-hand" evidence="5">
    <location>
        <begin position="90"/>
        <end position="125"/>
    </location>
</feature>
<dbReference type="Gene3D" id="1.10.238.10">
    <property type="entry name" value="EF-hand"/>
    <property type="match status" value="3"/>
</dbReference>
<dbReference type="PRINTS" id="PR01362">
    <property type="entry name" value="CALFLAGIN"/>
</dbReference>
<dbReference type="FunFam" id="1.10.238.10:FF:000181">
    <property type="entry name" value="CALML5 isoform 1"/>
    <property type="match status" value="1"/>
</dbReference>
<dbReference type="PANTHER" id="PTHR23048">
    <property type="entry name" value="MYOSIN LIGHT CHAIN 1, 3"/>
    <property type="match status" value="1"/>
</dbReference>
<dbReference type="PROSITE" id="PS00018">
    <property type="entry name" value="EF_HAND_1"/>
    <property type="match status" value="4"/>
</dbReference>
<dbReference type="AlphaFoldDB" id="A0A074WWQ1"/>
<dbReference type="GO" id="GO:0005509">
    <property type="term" value="F:calcium ion binding"/>
    <property type="evidence" value="ECO:0007669"/>
    <property type="project" value="InterPro"/>
</dbReference>
<evidence type="ECO:0000256" key="2">
    <source>
        <dbReference type="ARBA" id="ARBA00022723"/>
    </source>
</evidence>
<dbReference type="InterPro" id="IPR018247">
    <property type="entry name" value="EF_Hand_1_Ca_BS"/>
</dbReference>
<sequence length="157" mass="17460">MSAHQRRPSMAENLTPEQIQELKEVFNVFDKDGNGNITVDELGEVMRSLGQEPSQTELEDILNEIDKDGSGSIEFDEFLSMMGRKVQQADSESELRAAFAVFDRDGSGTISAEELRNVMKSIGENLSDSEIDEMIKEADANGDGNIDYDEFVKIMSV</sequence>
<dbReference type="FunFam" id="1.10.238.10:FF:000251">
    <property type="entry name" value="Calmodulin-related protein 97A"/>
    <property type="match status" value="1"/>
</dbReference>
<dbReference type="Pfam" id="PF13499">
    <property type="entry name" value="EF-hand_7"/>
    <property type="match status" value="2"/>
</dbReference>
<keyword evidence="4" id="KW-0106">Calcium</keyword>